<dbReference type="KEGG" id="acep:105627858"/>
<dbReference type="EnsemblMetazoa" id="XM_012209133.1">
    <property type="protein sequence ID" value="XP_012064523.1"/>
    <property type="gene ID" value="LOC105627858"/>
</dbReference>
<dbReference type="PANTHER" id="PTHR46060:SF2">
    <property type="entry name" value="HISTONE-LYSINE N-METHYLTRANSFERASE SETMAR"/>
    <property type="match status" value="1"/>
</dbReference>
<dbReference type="InParanoid" id="A0A158P415"/>
<organism evidence="1 2">
    <name type="scientific">Atta cephalotes</name>
    <name type="common">Leafcutter ant</name>
    <dbReference type="NCBI Taxonomy" id="12957"/>
    <lineage>
        <taxon>Eukaryota</taxon>
        <taxon>Metazoa</taxon>
        <taxon>Ecdysozoa</taxon>
        <taxon>Arthropoda</taxon>
        <taxon>Hexapoda</taxon>
        <taxon>Insecta</taxon>
        <taxon>Pterygota</taxon>
        <taxon>Neoptera</taxon>
        <taxon>Endopterygota</taxon>
        <taxon>Hymenoptera</taxon>
        <taxon>Apocrita</taxon>
        <taxon>Aculeata</taxon>
        <taxon>Formicoidea</taxon>
        <taxon>Formicidae</taxon>
        <taxon>Myrmicinae</taxon>
        <taxon>Atta</taxon>
    </lineage>
</organism>
<evidence type="ECO:0000313" key="1">
    <source>
        <dbReference type="EnsemblMetazoa" id="XP_012064523.1"/>
    </source>
</evidence>
<dbReference type="InterPro" id="IPR052709">
    <property type="entry name" value="Transposase-MT_Hybrid"/>
</dbReference>
<protein>
    <recommendedName>
        <fullName evidence="3">Histone-lysine N-methyltransferase SETMAR</fullName>
    </recommendedName>
</protein>
<dbReference type="GO" id="GO:0042800">
    <property type="term" value="F:histone H3K4 methyltransferase activity"/>
    <property type="evidence" value="ECO:0007669"/>
    <property type="project" value="TreeGrafter"/>
</dbReference>
<dbReference type="GO" id="GO:0044547">
    <property type="term" value="F:DNA topoisomerase binding"/>
    <property type="evidence" value="ECO:0007669"/>
    <property type="project" value="TreeGrafter"/>
</dbReference>
<reference evidence="2" key="1">
    <citation type="journal article" date="2011" name="PLoS Genet.">
        <title>The genome sequence of the leaf-cutter ant Atta cephalotes reveals insights into its obligate symbiotic lifestyle.</title>
        <authorList>
            <person name="Suen G."/>
            <person name="Teiling C."/>
            <person name="Li L."/>
            <person name="Holt C."/>
            <person name="Abouheif E."/>
            <person name="Bornberg-Bauer E."/>
            <person name="Bouffard P."/>
            <person name="Caldera E.J."/>
            <person name="Cash E."/>
            <person name="Cavanaugh A."/>
            <person name="Denas O."/>
            <person name="Elhaik E."/>
            <person name="Fave M.J."/>
            <person name="Gadau J."/>
            <person name="Gibson J.D."/>
            <person name="Graur D."/>
            <person name="Grubbs K.J."/>
            <person name="Hagen D.E."/>
            <person name="Harkins T.T."/>
            <person name="Helmkampf M."/>
            <person name="Hu H."/>
            <person name="Johnson B.R."/>
            <person name="Kim J."/>
            <person name="Marsh S.E."/>
            <person name="Moeller J.A."/>
            <person name="Munoz-Torres M.C."/>
            <person name="Murphy M.C."/>
            <person name="Naughton M.C."/>
            <person name="Nigam S."/>
            <person name="Overson R."/>
            <person name="Rajakumar R."/>
            <person name="Reese J.T."/>
            <person name="Scott J.J."/>
            <person name="Smith C.R."/>
            <person name="Tao S."/>
            <person name="Tsutsui N.D."/>
            <person name="Viljakainen L."/>
            <person name="Wissler L."/>
            <person name="Yandell M.D."/>
            <person name="Zimmer F."/>
            <person name="Taylor J."/>
            <person name="Slater S.C."/>
            <person name="Clifton S.W."/>
            <person name="Warren W.C."/>
            <person name="Elsik C.G."/>
            <person name="Smith C.D."/>
            <person name="Weinstock G.M."/>
            <person name="Gerardo N.M."/>
            <person name="Currie C.R."/>
        </authorList>
    </citation>
    <scope>NUCLEOTIDE SEQUENCE [LARGE SCALE GENOMIC DNA]</scope>
</reference>
<dbReference type="GO" id="GO:0006303">
    <property type="term" value="P:double-strand break repair via nonhomologous end joining"/>
    <property type="evidence" value="ECO:0007669"/>
    <property type="project" value="TreeGrafter"/>
</dbReference>
<dbReference type="InterPro" id="IPR036397">
    <property type="entry name" value="RNaseH_sf"/>
</dbReference>
<reference evidence="1" key="2">
    <citation type="submission" date="2016-04" db="UniProtKB">
        <authorList>
            <consortium name="EnsemblMetazoa"/>
        </authorList>
    </citation>
    <scope>IDENTIFICATION</scope>
</reference>
<dbReference type="PANTHER" id="PTHR46060">
    <property type="entry name" value="MARINER MOS1 TRANSPOSASE-LIKE PROTEIN"/>
    <property type="match status" value="1"/>
</dbReference>
<dbReference type="GO" id="GO:0015074">
    <property type="term" value="P:DNA integration"/>
    <property type="evidence" value="ECO:0007669"/>
    <property type="project" value="TreeGrafter"/>
</dbReference>
<dbReference type="STRING" id="12957.A0A158P415"/>
<dbReference type="Gene3D" id="3.30.420.10">
    <property type="entry name" value="Ribonuclease H-like superfamily/Ribonuclease H"/>
    <property type="match status" value="1"/>
</dbReference>
<evidence type="ECO:0000313" key="2">
    <source>
        <dbReference type="Proteomes" id="UP000005205"/>
    </source>
</evidence>
<name>A0A158P415_ATTCE</name>
<dbReference type="GO" id="GO:0044774">
    <property type="term" value="P:mitotic DNA integrity checkpoint signaling"/>
    <property type="evidence" value="ECO:0007669"/>
    <property type="project" value="TreeGrafter"/>
</dbReference>
<keyword evidence="2" id="KW-1185">Reference proteome</keyword>
<dbReference type="OrthoDB" id="10032414at2759"/>
<gene>
    <name evidence="1" type="primary">105627858</name>
</gene>
<dbReference type="EMBL" id="ADTU01008200">
    <property type="status" value="NOT_ANNOTATED_CDS"/>
    <property type="molecule type" value="Genomic_DNA"/>
</dbReference>
<evidence type="ECO:0008006" key="3">
    <source>
        <dbReference type="Google" id="ProtNLM"/>
    </source>
</evidence>
<dbReference type="GO" id="GO:0003690">
    <property type="term" value="F:double-stranded DNA binding"/>
    <property type="evidence" value="ECO:0007669"/>
    <property type="project" value="TreeGrafter"/>
</dbReference>
<accession>A0A158P415</accession>
<dbReference type="GO" id="GO:0000014">
    <property type="term" value="F:single-stranded DNA endodeoxyribonuclease activity"/>
    <property type="evidence" value="ECO:0007669"/>
    <property type="project" value="TreeGrafter"/>
</dbReference>
<dbReference type="GO" id="GO:0005634">
    <property type="term" value="C:nucleus"/>
    <property type="evidence" value="ECO:0007669"/>
    <property type="project" value="TreeGrafter"/>
</dbReference>
<dbReference type="GO" id="GO:0000729">
    <property type="term" value="P:DNA double-strand break processing"/>
    <property type="evidence" value="ECO:0007669"/>
    <property type="project" value="TreeGrafter"/>
</dbReference>
<dbReference type="GO" id="GO:0000793">
    <property type="term" value="C:condensed chromosome"/>
    <property type="evidence" value="ECO:0007669"/>
    <property type="project" value="TreeGrafter"/>
</dbReference>
<proteinExistence type="predicted"/>
<dbReference type="Proteomes" id="UP000005205">
    <property type="component" value="Unassembled WGS sequence"/>
</dbReference>
<dbReference type="GO" id="GO:0031297">
    <property type="term" value="P:replication fork processing"/>
    <property type="evidence" value="ECO:0007669"/>
    <property type="project" value="TreeGrafter"/>
</dbReference>
<dbReference type="AlphaFoldDB" id="A0A158P415"/>
<dbReference type="GO" id="GO:0035861">
    <property type="term" value="C:site of double-strand break"/>
    <property type="evidence" value="ECO:0007669"/>
    <property type="project" value="TreeGrafter"/>
</dbReference>
<sequence length="204" mass="23676">MSICDQLIKREENDPFLKRMITSEKWIVYNNVSRKRNWNRRGEALERQAKAEIHQKKVQKVSDAIAQKHPELINHKGVIFHHDNARPHISLITRQKLLQHDWDILLHSPYSPDLAPLDFHLFRSLQNFLNGKTFASEDLIKQHLDKFLAEKDGKFYERGISLYRLQTADICAQPGSITKFPEASSTLNTLANSLRTYSTSQGKT</sequence>
<dbReference type="GO" id="GO:0003697">
    <property type="term" value="F:single-stranded DNA binding"/>
    <property type="evidence" value="ECO:0007669"/>
    <property type="project" value="TreeGrafter"/>
</dbReference>
<dbReference type="GO" id="GO:0046975">
    <property type="term" value="F:histone H3K36 methyltransferase activity"/>
    <property type="evidence" value="ECO:0007669"/>
    <property type="project" value="TreeGrafter"/>
</dbReference>